<feature type="domain" description="Tripartite ATP-independent periplasmic transporters DctQ component" evidence="10">
    <location>
        <begin position="35"/>
        <end position="166"/>
    </location>
</feature>
<keyword evidence="3" id="KW-1003">Cell membrane</keyword>
<dbReference type="PANTHER" id="PTHR35011">
    <property type="entry name" value="2,3-DIKETO-L-GULONATE TRAP TRANSPORTER SMALL PERMEASE PROTEIN YIAM"/>
    <property type="match status" value="1"/>
</dbReference>
<dbReference type="Proteomes" id="UP000241010">
    <property type="component" value="Unassembled WGS sequence"/>
</dbReference>
<comment type="similarity">
    <text evidence="8 9">Belongs to the TRAP transporter small permease family.</text>
</comment>
<feature type="transmembrane region" description="Helical" evidence="9">
    <location>
        <begin position="138"/>
        <end position="159"/>
    </location>
</feature>
<keyword evidence="12" id="KW-1185">Reference proteome</keyword>
<comment type="subcellular location">
    <subcellularLocation>
        <location evidence="1 9">Cell inner membrane</location>
        <topology evidence="1 9">Multi-pass membrane protein</topology>
    </subcellularLocation>
</comment>
<comment type="caution">
    <text evidence="11">The sequence shown here is derived from an EMBL/GenBank/DDBJ whole genome shotgun (WGS) entry which is preliminary data.</text>
</comment>
<dbReference type="AlphaFoldDB" id="A0A2T4JXZ5"/>
<dbReference type="GO" id="GO:0022857">
    <property type="term" value="F:transmembrane transporter activity"/>
    <property type="evidence" value="ECO:0007669"/>
    <property type="project" value="UniProtKB-UniRule"/>
</dbReference>
<name>A0A2T4JXZ5_9RHOB</name>
<keyword evidence="4 9" id="KW-0997">Cell inner membrane</keyword>
<evidence type="ECO:0000256" key="1">
    <source>
        <dbReference type="ARBA" id="ARBA00004429"/>
    </source>
</evidence>
<keyword evidence="5 9" id="KW-0812">Transmembrane</keyword>
<evidence type="ECO:0000256" key="5">
    <source>
        <dbReference type="ARBA" id="ARBA00022692"/>
    </source>
</evidence>
<dbReference type="PANTHER" id="PTHR35011:SF10">
    <property type="entry name" value="TRAP TRANSPORTER SMALL PERMEASE PROTEIN"/>
    <property type="match status" value="1"/>
</dbReference>
<evidence type="ECO:0000259" key="10">
    <source>
        <dbReference type="Pfam" id="PF04290"/>
    </source>
</evidence>
<sequence length="177" mass="18588">MTSLSSIRFRRTLAVIDGVTDLGGYIGALSLLGILGLIAAELFSRNLLAYSLHFSWDLAGYLMGTCFLLASGSALKGGSHVRVTALLETLPRAVGRVIEFAACGVGLVICGYLTWALVEMAWLSGLRGSTAATSFRVPLVYPQSALAIGAAILTLQCLAQMLRLSRGEPISVGPGLE</sequence>
<reference evidence="11 12" key="1">
    <citation type="submission" date="2018-03" db="EMBL/GenBank/DDBJ databases">
        <title>Cereibacter changlensis.</title>
        <authorList>
            <person name="Meyer T.E."/>
            <person name="Miller S."/>
            <person name="Lodha T."/>
            <person name="Gandham S."/>
            <person name="Chintalapati S."/>
            <person name="Chintalapati V.R."/>
        </authorList>
    </citation>
    <scope>NUCLEOTIDE SEQUENCE [LARGE SCALE GENOMIC DNA]</scope>
    <source>
        <strain evidence="11 12">JA139</strain>
    </source>
</reference>
<feature type="transmembrane region" description="Helical" evidence="9">
    <location>
        <begin position="97"/>
        <end position="118"/>
    </location>
</feature>
<comment type="function">
    <text evidence="9">Part of the tripartite ATP-independent periplasmic (TRAP) transport system.</text>
</comment>
<evidence type="ECO:0000313" key="12">
    <source>
        <dbReference type="Proteomes" id="UP000241010"/>
    </source>
</evidence>
<keyword evidence="2 9" id="KW-0813">Transport</keyword>
<dbReference type="Pfam" id="PF04290">
    <property type="entry name" value="DctQ"/>
    <property type="match status" value="1"/>
</dbReference>
<evidence type="ECO:0000256" key="8">
    <source>
        <dbReference type="ARBA" id="ARBA00038436"/>
    </source>
</evidence>
<proteinExistence type="inferred from homology"/>
<dbReference type="InterPro" id="IPR007387">
    <property type="entry name" value="TRAP_DctQ"/>
</dbReference>
<protein>
    <recommendedName>
        <fullName evidence="9">TRAP transporter small permease protein</fullName>
    </recommendedName>
</protein>
<feature type="transmembrane region" description="Helical" evidence="9">
    <location>
        <begin position="12"/>
        <end position="38"/>
    </location>
</feature>
<keyword evidence="6 9" id="KW-1133">Transmembrane helix</keyword>
<dbReference type="InterPro" id="IPR055348">
    <property type="entry name" value="DctQ"/>
</dbReference>
<evidence type="ECO:0000256" key="9">
    <source>
        <dbReference type="RuleBase" id="RU369079"/>
    </source>
</evidence>
<evidence type="ECO:0000256" key="4">
    <source>
        <dbReference type="ARBA" id="ARBA00022519"/>
    </source>
</evidence>
<comment type="subunit">
    <text evidence="9">The complex comprises the extracytoplasmic solute receptor protein and the two transmembrane proteins.</text>
</comment>
<dbReference type="EMBL" id="PZKG01000015">
    <property type="protein sequence ID" value="PTE22791.1"/>
    <property type="molecule type" value="Genomic_DNA"/>
</dbReference>
<evidence type="ECO:0000256" key="7">
    <source>
        <dbReference type="ARBA" id="ARBA00023136"/>
    </source>
</evidence>
<evidence type="ECO:0000313" key="11">
    <source>
        <dbReference type="EMBL" id="PTE22791.1"/>
    </source>
</evidence>
<evidence type="ECO:0000256" key="6">
    <source>
        <dbReference type="ARBA" id="ARBA00022989"/>
    </source>
</evidence>
<accession>A0A2T4JXZ5</accession>
<organism evidence="11 12">
    <name type="scientific">Cereibacter changlensis JA139</name>
    <dbReference type="NCBI Taxonomy" id="1188249"/>
    <lineage>
        <taxon>Bacteria</taxon>
        <taxon>Pseudomonadati</taxon>
        <taxon>Pseudomonadota</taxon>
        <taxon>Alphaproteobacteria</taxon>
        <taxon>Rhodobacterales</taxon>
        <taxon>Paracoccaceae</taxon>
        <taxon>Cereibacter</taxon>
    </lineage>
</organism>
<dbReference type="GO" id="GO:0005886">
    <property type="term" value="C:plasma membrane"/>
    <property type="evidence" value="ECO:0007669"/>
    <property type="project" value="UniProtKB-SubCell"/>
</dbReference>
<evidence type="ECO:0000256" key="2">
    <source>
        <dbReference type="ARBA" id="ARBA00022448"/>
    </source>
</evidence>
<keyword evidence="7 9" id="KW-0472">Membrane</keyword>
<evidence type="ECO:0000256" key="3">
    <source>
        <dbReference type="ARBA" id="ARBA00022475"/>
    </source>
</evidence>
<dbReference type="GO" id="GO:0015740">
    <property type="term" value="P:C4-dicarboxylate transport"/>
    <property type="evidence" value="ECO:0007669"/>
    <property type="project" value="TreeGrafter"/>
</dbReference>
<feature type="transmembrane region" description="Helical" evidence="9">
    <location>
        <begin position="58"/>
        <end position="76"/>
    </location>
</feature>
<dbReference type="RefSeq" id="WP_107662894.1">
    <property type="nucleotide sequence ID" value="NZ_PZKG01000015.1"/>
</dbReference>
<gene>
    <name evidence="11" type="ORF">C5F48_05430</name>
</gene>
<dbReference type="OrthoDB" id="9797534at2"/>